<dbReference type="RefSeq" id="WP_133586467.1">
    <property type="nucleotide sequence ID" value="NZ_SNYV01000018.1"/>
</dbReference>
<dbReference type="OrthoDB" id="5688981at2"/>
<keyword evidence="2" id="KW-1185">Reference proteome</keyword>
<proteinExistence type="predicted"/>
<name>A0A4R6W9M2_9SPHI</name>
<organism evidence="1 2">
    <name type="scientific">Sphingobacterium yanglingense</name>
    <dbReference type="NCBI Taxonomy" id="1437280"/>
    <lineage>
        <taxon>Bacteria</taxon>
        <taxon>Pseudomonadati</taxon>
        <taxon>Bacteroidota</taxon>
        <taxon>Sphingobacteriia</taxon>
        <taxon>Sphingobacteriales</taxon>
        <taxon>Sphingobacteriaceae</taxon>
        <taxon>Sphingobacterium</taxon>
    </lineage>
</organism>
<sequence>MFNLFKKNNAFPKETEAGNIYIKDDHLFYEDHAHEESVDLTLLKYAYVEVLAGKPYLFLFDYRQHYIPVGQQGFSKIYPVLTERFGFDDALFYKTIASKKEQKYRIWIAKRTENYTISTETRTDYVKGFEVLSTPPVFISWDTTYEELLKLNIGHLYQSEFETSYFRFDYPIRIGSLMIDILEFYYDTNERQNIGVQSYFTTLYAESNTDKSYYDLRKLWLDQIPTAIDDAGYERDDQKYLTFDLGGISLSICYTYDVESQYDDGGTSLMINNHRDYANAILSDKLALDPQTTQILQLKTLLGFQPDYRNNAHVIGLPLLLEKKAKHQQAAWLADDNTFGFTGDQYAILFDREDVHKIIIQNVLPAKGGGYVELSVWLKSENLITIYYGEQGALDEYVQPLQELLGVEVETPEPYYNC</sequence>
<dbReference type="AlphaFoldDB" id="A0A4R6W9M2"/>
<dbReference type="Proteomes" id="UP000295292">
    <property type="component" value="Unassembled WGS sequence"/>
</dbReference>
<gene>
    <name evidence="1" type="ORF">CLV99_4337</name>
</gene>
<protein>
    <submittedName>
        <fullName evidence="1">Uncharacterized protein</fullName>
    </submittedName>
</protein>
<reference evidence="1 2" key="1">
    <citation type="submission" date="2019-03" db="EMBL/GenBank/DDBJ databases">
        <title>Genomic Encyclopedia of Archaeal and Bacterial Type Strains, Phase II (KMG-II): from individual species to whole genera.</title>
        <authorList>
            <person name="Goeker M."/>
        </authorList>
    </citation>
    <scope>NUCLEOTIDE SEQUENCE [LARGE SCALE GENOMIC DNA]</scope>
    <source>
        <strain evidence="1 2">DSM 28353</strain>
    </source>
</reference>
<dbReference type="EMBL" id="SNYV01000018">
    <property type="protein sequence ID" value="TDQ73899.1"/>
    <property type="molecule type" value="Genomic_DNA"/>
</dbReference>
<evidence type="ECO:0000313" key="2">
    <source>
        <dbReference type="Proteomes" id="UP000295292"/>
    </source>
</evidence>
<evidence type="ECO:0000313" key="1">
    <source>
        <dbReference type="EMBL" id="TDQ73899.1"/>
    </source>
</evidence>
<comment type="caution">
    <text evidence="1">The sequence shown here is derived from an EMBL/GenBank/DDBJ whole genome shotgun (WGS) entry which is preliminary data.</text>
</comment>
<accession>A0A4R6W9M2</accession>